<feature type="transmembrane region" description="Helical" evidence="2">
    <location>
        <begin position="153"/>
        <end position="169"/>
    </location>
</feature>
<feature type="transmembrane region" description="Helical" evidence="2">
    <location>
        <begin position="1716"/>
        <end position="1740"/>
    </location>
</feature>
<feature type="region of interest" description="Disordered" evidence="1">
    <location>
        <begin position="1642"/>
        <end position="1669"/>
    </location>
</feature>
<dbReference type="SUPFAM" id="SSF51206">
    <property type="entry name" value="cAMP-binding domain-like"/>
    <property type="match status" value="4"/>
</dbReference>
<feature type="transmembrane region" description="Helical" evidence="2">
    <location>
        <begin position="1155"/>
        <end position="1177"/>
    </location>
</feature>
<dbReference type="CDD" id="cd00038">
    <property type="entry name" value="CAP_ED"/>
    <property type="match status" value="4"/>
</dbReference>
<feature type="transmembrane region" description="Helical" evidence="2">
    <location>
        <begin position="837"/>
        <end position="861"/>
    </location>
</feature>
<organism evidence="4 7">
    <name type="scientific">Loxostege sticticalis</name>
    <name type="common">Beet webworm moth</name>
    <dbReference type="NCBI Taxonomy" id="481309"/>
    <lineage>
        <taxon>Eukaryota</taxon>
        <taxon>Metazoa</taxon>
        <taxon>Ecdysozoa</taxon>
        <taxon>Arthropoda</taxon>
        <taxon>Hexapoda</taxon>
        <taxon>Insecta</taxon>
        <taxon>Pterygota</taxon>
        <taxon>Neoptera</taxon>
        <taxon>Endopterygota</taxon>
        <taxon>Lepidoptera</taxon>
        <taxon>Glossata</taxon>
        <taxon>Ditrysia</taxon>
        <taxon>Pyraloidea</taxon>
        <taxon>Crambidae</taxon>
        <taxon>Pyraustinae</taxon>
        <taxon>Loxostege</taxon>
    </lineage>
</organism>
<dbReference type="PANTHER" id="PTHR10217:SF548">
    <property type="entry name" value="GH12235P"/>
    <property type="match status" value="1"/>
</dbReference>
<feature type="transmembrane region" description="Helical" evidence="2">
    <location>
        <begin position="614"/>
        <end position="631"/>
    </location>
</feature>
<feature type="transmembrane region" description="Helical" evidence="2">
    <location>
        <begin position="1852"/>
        <end position="1874"/>
    </location>
</feature>
<dbReference type="Proteomes" id="UP001549921">
    <property type="component" value="Unassembled WGS sequence"/>
</dbReference>
<dbReference type="EMBL" id="JBEUOH010000011">
    <property type="protein sequence ID" value="KAL0881758.1"/>
    <property type="molecule type" value="Genomic_DNA"/>
</dbReference>
<dbReference type="Proteomes" id="UP001549920">
    <property type="component" value="Unassembled WGS sequence"/>
</dbReference>
<feature type="transmembrane region" description="Helical" evidence="2">
    <location>
        <begin position="1945"/>
        <end position="1963"/>
    </location>
</feature>
<feature type="transmembrane region" description="Helical" evidence="2">
    <location>
        <begin position="1915"/>
        <end position="1933"/>
    </location>
</feature>
<evidence type="ECO:0000256" key="2">
    <source>
        <dbReference type="SAM" id="Phobius"/>
    </source>
</evidence>
<dbReference type="InterPro" id="IPR014710">
    <property type="entry name" value="RmlC-like_jellyroll"/>
</dbReference>
<feature type="transmembrane region" description="Helical" evidence="2">
    <location>
        <begin position="246"/>
        <end position="272"/>
    </location>
</feature>
<dbReference type="Gene3D" id="2.60.120.10">
    <property type="entry name" value="Jelly Rolls"/>
    <property type="match status" value="4"/>
</dbReference>
<feature type="transmembrane region" description="Helical" evidence="2">
    <location>
        <begin position="806"/>
        <end position="825"/>
    </location>
</feature>
<dbReference type="PANTHER" id="PTHR10217">
    <property type="entry name" value="VOLTAGE AND LIGAND GATED POTASSIUM CHANNEL"/>
    <property type="match status" value="1"/>
</dbReference>
<keyword evidence="2" id="KW-0812">Transmembrane</keyword>
<dbReference type="SUPFAM" id="SSF81324">
    <property type="entry name" value="Voltage-gated potassium channels"/>
    <property type="match status" value="4"/>
</dbReference>
<feature type="domain" description="Cyclic nucleotide-binding" evidence="3">
    <location>
        <begin position="2049"/>
        <end position="2153"/>
    </location>
</feature>
<evidence type="ECO:0000313" key="5">
    <source>
        <dbReference type="EMBL" id="KAL0881758.1"/>
    </source>
</evidence>
<dbReference type="InterPro" id="IPR018490">
    <property type="entry name" value="cNMP-bd_dom_sf"/>
</dbReference>
<feature type="transmembrane region" description="Helical" evidence="2">
    <location>
        <begin position="1805"/>
        <end position="1832"/>
    </location>
</feature>
<dbReference type="InterPro" id="IPR050818">
    <property type="entry name" value="KCNH_animal-type"/>
</dbReference>
<keyword evidence="2" id="KW-0472">Membrane</keyword>
<dbReference type="InterPro" id="IPR000595">
    <property type="entry name" value="cNMP-bd_dom"/>
</dbReference>
<feature type="transmembrane region" description="Helical" evidence="2">
    <location>
        <begin position="643"/>
        <end position="665"/>
    </location>
</feature>
<feature type="transmembrane region" description="Helical" evidence="2">
    <location>
        <begin position="753"/>
        <end position="773"/>
    </location>
</feature>
<dbReference type="EMBL" id="JBEDNZ010000011">
    <property type="protein sequence ID" value="KAL0832155.1"/>
    <property type="molecule type" value="Genomic_DNA"/>
</dbReference>
<feature type="transmembrane region" description="Helical" evidence="2">
    <location>
        <begin position="83"/>
        <end position="103"/>
    </location>
</feature>
<sequence length="2174" mass="253253">MVGPEEDRGSLDIYKYRRRTDADMFLNPATVSRISDDGHRICYEVDEDKRQRRYAILQETRTEFTNSKLRTILMIYSTPAWRVFILTILFISYLIESSLYTFCKPKYRPFWVIILLVCFNFIFSLDVTIVFGLKFIKRWRKTLNLVEPETSRVILDVVLAMPYSFLYLITYEETSFNFYAIAPIMALIRVYRVIEYFCVKSSQAGSNQWTTFLFQYLILFLLSVHTWTCVWYLFSDRNFGIHTMRSSWSTAAIFLPTEVTFDWYFVCSYWSVMFLTTNALGDLYPVTTTERITAIMAILLGFLLTTIVFVGSLTSQFITITTRRSIYVRQLLKIRNHLHLIHMDPDTTKRIIRYYEDLWYQKSGVFKPKLLKLLPYPLQMEICYDLNAVPLYSSLIFRKLPEAFLRRLSLDMSHQFYLPGDIVYKHNHNKTIMVCITSGVLELLSDEDDETPMISFSKGTCFGEISLVYNIPARCTVKAATYVECQVLDKTKFIKMMITYPQMIDKIKHEIGERIERSRRRKHTQGRKTTVSLNIYASKDRKKSSIKCLKDKLRYIQGKTEENLTKDEELDQNCLDLYILSEHVKKKTTLFTCLTSSFPWVLEHDCHLVKYWDHYMLCIVFYICIVYPYFIGIKRKFPGGLLFYTQIVITISLLLNVLMSIVTAVKTKKRYLTTIRSIFSYRMNTLGFYLDVIAIIPFEYIVTIHTKVNYYDSYRNHLFYMCKGTKLCLVWRLSNFFENLERKLLLNSLIVKVAKYCIYILLLCYWCGVILYMESCFVSRCSENSWFSRALLWEDRVSGVTSSKTTYPLVTSVYFATTVLLSVGYGDYTPGDQYDMALIAFLSLYGVLLIGYCVSEFSAVVTHWSRTKTAFLEVIITIDKFMKENNMHPTIKSRIMAFYELQWQYNSGVELTEENWLERTVIPSELRKKVLHQARFKALTSIRFFQVKNISYIQTLTETAMDIILPPGEIVYYGGTVSRELYIIESGYCLVTSKEMREEKKERVIGPGNHLGLLVLLYGVPAVSTVITLTHCKLISISYSAYTSALSLFPDMKEHEGLLSSDELRLIEAQAKTQNSGPGAYLKHYRNLTGKPQRVRITNILQQFLNNSFINVHEDYKNKRENYFKSFAQFRVLNHFAPYLLMPIAIKPNGVFLKFWALTRISSAFLLCLLVPIVVSMAPLCGIFNVTIVVLEAICYIDLYLMLHVAYYGTKNQLIYHPYLTARNYLKGPFVIDLLTCFPWYAVWKLFVPKHDENHTQEDHLVNQHIFHCILRMINVLQIYKLYAAFWAESIGALRRAYLMSVVQFFLLTIFFLNLYASILITMSCRYVTASSPEDFEHRLQRLSLKGPYMNVAYHPDGCMICQKASWVDAKVLKDEYLTPTKVYLLAYYWAATSFSGAGFGDITAQDTTHMILSICINIHGVLFFGYVYAKIASLKAMADQVITKFQENLKHLELFLNRERVPLALKKIVIEYWKYQWKRTGGWSHQSILGKLHANLNEDAVLYMYEKTLREIPLFEDVEYSFFRAFAKKLKEQYFQKGYMVIRSNEVISQMYIIYRGKVDIISDINEVEACMGPGGIFGNIRGAYRYLTMSNIVASRNIDLLCIQGRDFYTLLKSYPSVLRKVMHSVESAAKDYVLPTTMTERPSTEAEAYPLSYQPGDDEDDDDDGNLSMFLESPEKSIAESHGSRSIASGGNLDYVGATFLLLKPHRWFRSSVLPDCTLVIFMEQLTLVLAYVDFMLLVYEMAFLSLPYFLYICITFDVIFWYKLFLDLHSGFMNRYGDYILNPKKVRQVYFSKIYLRRRDFLANIPICYLAFGLPLRPPMQLAFFVYLRSPQLFRISYLFTYRVHSKISIGSANLLFKLTSIGIWASILAHVNACLFFKLSCLTPVHCNSDNWMSKNELNLRSKYVEGKYFSIYIAALWYMINLLTITGTGDVSSQNDFEAVETIIVIIIIKFCTGLLISEMSAMITAHSSSRIAYDYGINELRDGLRDMDLSEHQMNKMWDYVRELWNRQQGRQMPELAFELPFRLRCQVMQAVYGSHIRESMIFSKTDDDFKRMLAMWMKHCVFFPGNYIVQCGDSDQCIYFIHRGEVEVLTVHPNLTESIYDILGPEDSFGVAQGLFVGVAHHFSFRARTVVDIVYLKLEQWKYLLDFYPRSAKVVRRKVENVYLAI</sequence>
<dbReference type="SMART" id="SM00100">
    <property type="entry name" value="cNMP"/>
    <property type="match status" value="4"/>
</dbReference>
<feature type="transmembrane region" description="Helical" evidence="2">
    <location>
        <begin position="1183"/>
        <end position="1203"/>
    </location>
</feature>
<feature type="transmembrane region" description="Helical" evidence="2">
    <location>
        <begin position="686"/>
        <end position="706"/>
    </location>
</feature>
<evidence type="ECO:0000313" key="4">
    <source>
        <dbReference type="EMBL" id="KAL0832155.1"/>
    </source>
</evidence>
<feature type="compositionally biased region" description="Acidic residues" evidence="1">
    <location>
        <begin position="1659"/>
        <end position="1668"/>
    </location>
</feature>
<feature type="transmembrane region" description="Helical" evidence="2">
    <location>
        <begin position="1383"/>
        <end position="1405"/>
    </location>
</feature>
<feature type="transmembrane region" description="Helical" evidence="2">
    <location>
        <begin position="1752"/>
        <end position="1770"/>
    </location>
</feature>
<dbReference type="Pfam" id="PF00027">
    <property type="entry name" value="cNMP_binding"/>
    <property type="match status" value="3"/>
</dbReference>
<protein>
    <recommendedName>
        <fullName evidence="3">Cyclic nucleotide-binding domain-containing protein</fullName>
    </recommendedName>
</protein>
<feature type="transmembrane region" description="Helical" evidence="2">
    <location>
        <begin position="214"/>
        <end position="234"/>
    </location>
</feature>
<feature type="transmembrane region" description="Helical" evidence="2">
    <location>
        <begin position="1411"/>
        <end position="1430"/>
    </location>
</feature>
<evidence type="ECO:0000313" key="7">
    <source>
        <dbReference type="Proteomes" id="UP001549921"/>
    </source>
</evidence>
<feature type="transmembrane region" description="Helical" evidence="2">
    <location>
        <begin position="110"/>
        <end position="133"/>
    </location>
</feature>
<keyword evidence="6" id="KW-1185">Reference proteome</keyword>
<evidence type="ECO:0000256" key="1">
    <source>
        <dbReference type="SAM" id="MobiDB-lite"/>
    </source>
</evidence>
<dbReference type="Gene3D" id="1.10.287.70">
    <property type="match status" value="4"/>
</dbReference>
<feature type="domain" description="Cyclic nucleotide-binding" evidence="3">
    <location>
        <begin position="944"/>
        <end position="1046"/>
    </location>
</feature>
<accession>A0ABD0T2C5</accession>
<dbReference type="PROSITE" id="PS50042">
    <property type="entry name" value="CNMP_BINDING_3"/>
    <property type="match status" value="4"/>
</dbReference>
<evidence type="ECO:0000313" key="6">
    <source>
        <dbReference type="Proteomes" id="UP001549920"/>
    </source>
</evidence>
<feature type="transmembrane region" description="Helical" evidence="2">
    <location>
        <begin position="292"/>
        <end position="314"/>
    </location>
</feature>
<dbReference type="Pfam" id="PF07885">
    <property type="entry name" value="Ion_trans_2"/>
    <property type="match status" value="2"/>
</dbReference>
<keyword evidence="2" id="KW-1133">Transmembrane helix</keyword>
<dbReference type="InterPro" id="IPR013099">
    <property type="entry name" value="K_chnl_dom"/>
</dbReference>
<name>A0ABD0T2C5_LOXSC</name>
<dbReference type="Gene3D" id="1.10.287.630">
    <property type="entry name" value="Helix hairpin bin"/>
    <property type="match status" value="2"/>
</dbReference>
<feature type="transmembrane region" description="Helical" evidence="2">
    <location>
        <begin position="1224"/>
        <end position="1243"/>
    </location>
</feature>
<feature type="domain" description="Cyclic nucleotide-binding" evidence="3">
    <location>
        <begin position="396"/>
        <end position="514"/>
    </location>
</feature>
<reference evidence="6 7" key="1">
    <citation type="submission" date="2024-06" db="EMBL/GenBank/DDBJ databases">
        <title>A chromosome-level genome assembly of beet webworm, Loxostege sticticalis.</title>
        <authorList>
            <person name="Zhang Y."/>
        </authorList>
    </citation>
    <scope>NUCLEOTIDE SEQUENCE [LARGE SCALE GENOMIC DNA]</scope>
    <source>
        <strain evidence="5">AQ026</strain>
        <strain evidence="4">AQ028</strain>
        <tissue evidence="4">Male pupae</tissue>
        <tissue evidence="5">Whole body</tissue>
    </source>
</reference>
<feature type="domain" description="Cyclic nucleotide-binding" evidence="3">
    <location>
        <begin position="1515"/>
        <end position="1631"/>
    </location>
</feature>
<proteinExistence type="predicted"/>
<gene>
    <name evidence="5" type="ORF">ABMA27_001547</name>
    <name evidence="4" type="ORF">ABMA28_001617</name>
</gene>
<evidence type="ECO:0000259" key="3">
    <source>
        <dbReference type="PROSITE" id="PS50042"/>
    </source>
</evidence>
<feature type="transmembrane region" description="Helical" evidence="2">
    <location>
        <begin position="1297"/>
        <end position="1317"/>
    </location>
</feature>
<comment type="caution">
    <text evidence="4">The sequence shown here is derived from an EMBL/GenBank/DDBJ whole genome shotgun (WGS) entry which is preliminary data.</text>
</comment>